<dbReference type="Pfam" id="PF00106">
    <property type="entry name" value="adh_short"/>
    <property type="match status" value="1"/>
</dbReference>
<name>A0ABR4G353_9EURO</name>
<proteinExistence type="inferred from homology"/>
<evidence type="ECO:0000256" key="2">
    <source>
        <dbReference type="ARBA" id="ARBA00022857"/>
    </source>
</evidence>
<keyword evidence="3" id="KW-0560">Oxidoreductase</keyword>
<keyword evidence="2" id="KW-0521">NADP</keyword>
<comment type="caution">
    <text evidence="4">The sequence shown here is derived from an EMBL/GenBank/DDBJ whole genome shotgun (WGS) entry which is preliminary data.</text>
</comment>
<dbReference type="InterPro" id="IPR020904">
    <property type="entry name" value="Sc_DH/Rdtase_CS"/>
</dbReference>
<evidence type="ECO:0000256" key="3">
    <source>
        <dbReference type="ARBA" id="ARBA00023002"/>
    </source>
</evidence>
<dbReference type="Proteomes" id="UP001610563">
    <property type="component" value="Unassembled WGS sequence"/>
</dbReference>
<protein>
    <recommendedName>
        <fullName evidence="6">NAD(P)-binding protein</fullName>
    </recommendedName>
</protein>
<evidence type="ECO:0000313" key="4">
    <source>
        <dbReference type="EMBL" id="KAL2793080.1"/>
    </source>
</evidence>
<dbReference type="InterPro" id="IPR036291">
    <property type="entry name" value="NAD(P)-bd_dom_sf"/>
</dbReference>
<organism evidence="4 5">
    <name type="scientific">Aspergillus keveii</name>
    <dbReference type="NCBI Taxonomy" id="714993"/>
    <lineage>
        <taxon>Eukaryota</taxon>
        <taxon>Fungi</taxon>
        <taxon>Dikarya</taxon>
        <taxon>Ascomycota</taxon>
        <taxon>Pezizomycotina</taxon>
        <taxon>Eurotiomycetes</taxon>
        <taxon>Eurotiomycetidae</taxon>
        <taxon>Eurotiales</taxon>
        <taxon>Aspergillaceae</taxon>
        <taxon>Aspergillus</taxon>
        <taxon>Aspergillus subgen. Nidulantes</taxon>
    </lineage>
</organism>
<dbReference type="PANTHER" id="PTHR44229:SF4">
    <property type="entry name" value="15-HYDROXYPROSTAGLANDIN DEHYDROGENASE [NAD(+)]"/>
    <property type="match status" value="1"/>
</dbReference>
<gene>
    <name evidence="4" type="ORF">BJX66DRAFT_232629</name>
</gene>
<dbReference type="PROSITE" id="PS00061">
    <property type="entry name" value="ADH_SHORT"/>
    <property type="match status" value="1"/>
</dbReference>
<evidence type="ECO:0000313" key="5">
    <source>
        <dbReference type="Proteomes" id="UP001610563"/>
    </source>
</evidence>
<evidence type="ECO:0000256" key="1">
    <source>
        <dbReference type="ARBA" id="ARBA00006484"/>
    </source>
</evidence>
<dbReference type="PRINTS" id="PR00081">
    <property type="entry name" value="GDHRDH"/>
</dbReference>
<keyword evidence="5" id="KW-1185">Reference proteome</keyword>
<comment type="similarity">
    <text evidence="1">Belongs to the short-chain dehydrogenases/reductases (SDR) family.</text>
</comment>
<evidence type="ECO:0008006" key="6">
    <source>
        <dbReference type="Google" id="ProtNLM"/>
    </source>
</evidence>
<reference evidence="4 5" key="1">
    <citation type="submission" date="2024-07" db="EMBL/GenBank/DDBJ databases">
        <title>Section-level genome sequencing and comparative genomics of Aspergillus sections Usti and Cavernicolus.</title>
        <authorList>
            <consortium name="Lawrence Berkeley National Laboratory"/>
            <person name="Nybo J.L."/>
            <person name="Vesth T.C."/>
            <person name="Theobald S."/>
            <person name="Frisvad J.C."/>
            <person name="Larsen T.O."/>
            <person name="Kjaerboelling I."/>
            <person name="Rothschild-Mancinelli K."/>
            <person name="Lyhne E.K."/>
            <person name="Kogle M.E."/>
            <person name="Barry K."/>
            <person name="Clum A."/>
            <person name="Na H."/>
            <person name="Ledsgaard L."/>
            <person name="Lin J."/>
            <person name="Lipzen A."/>
            <person name="Kuo A."/>
            <person name="Riley R."/>
            <person name="Mondo S."/>
            <person name="Labutti K."/>
            <person name="Haridas S."/>
            <person name="Pangalinan J."/>
            <person name="Salamov A.A."/>
            <person name="Simmons B.A."/>
            <person name="Magnuson J.K."/>
            <person name="Chen J."/>
            <person name="Drula E."/>
            <person name="Henrissat B."/>
            <person name="Wiebenga A."/>
            <person name="Lubbers R.J."/>
            <person name="Gomes A.C."/>
            <person name="Makela M.R."/>
            <person name="Stajich J."/>
            <person name="Grigoriev I.V."/>
            <person name="Mortensen U.H."/>
            <person name="De Vries R.P."/>
            <person name="Baker S.E."/>
            <person name="Andersen M.R."/>
        </authorList>
    </citation>
    <scope>NUCLEOTIDE SEQUENCE [LARGE SCALE GENOMIC DNA]</scope>
    <source>
        <strain evidence="4 5">CBS 209.92</strain>
    </source>
</reference>
<sequence>MKMTPKVALITGGASGMGLAVATALSALPDWEIHILDINSERGSQAASALARTTFHYADVTKYNTLSEAFQKAFDTHKRIDFVFANAGMIERFNFYDPCPAQPETITPPPEPDLLSIDADLKGVILTTYLAQHYFRALSDEGRGASIVLTASCGGLYPSYYSPLYSSAKFGVVGFMRSIAQHFKARGVRANAICPGIVRTNLVDTKGWSAFPQHRFTEMESVVRVVLQLAGVSGHQGTGNGNEVSGLTDATGTHLPTERLFGLAVEISDSGVYFREQHAFCDEGMREVMEATVLENQVGAILDK</sequence>
<dbReference type="InterPro" id="IPR002347">
    <property type="entry name" value="SDR_fam"/>
</dbReference>
<dbReference type="SUPFAM" id="SSF51735">
    <property type="entry name" value="NAD(P)-binding Rossmann-fold domains"/>
    <property type="match status" value="1"/>
</dbReference>
<dbReference type="EMBL" id="JBFTWV010000062">
    <property type="protein sequence ID" value="KAL2793080.1"/>
    <property type="molecule type" value="Genomic_DNA"/>
</dbReference>
<dbReference type="PANTHER" id="PTHR44229">
    <property type="entry name" value="15-HYDROXYPROSTAGLANDIN DEHYDROGENASE [NAD(+)]"/>
    <property type="match status" value="1"/>
</dbReference>
<accession>A0ABR4G353</accession>
<dbReference type="Gene3D" id="3.40.50.720">
    <property type="entry name" value="NAD(P)-binding Rossmann-like Domain"/>
    <property type="match status" value="1"/>
</dbReference>